<dbReference type="KEGG" id="mmyr:MXMO3_00907"/>
<keyword evidence="1" id="KW-1133">Transmembrane helix</keyword>
<accession>A0A2R4MC43</accession>
<feature type="transmembrane region" description="Helical" evidence="1">
    <location>
        <begin position="6"/>
        <end position="39"/>
    </location>
</feature>
<keyword evidence="1" id="KW-0812">Transmembrane</keyword>
<name>A0A2R4MC43_9HYPH</name>
<keyword evidence="3" id="KW-1185">Reference proteome</keyword>
<dbReference type="AlphaFoldDB" id="A0A2R4MC43"/>
<protein>
    <submittedName>
        <fullName evidence="2">Uncharacterized protein</fullName>
    </submittedName>
</protein>
<organism evidence="2 3">
    <name type="scientific">Maritalea myrionectae</name>
    <dbReference type="NCBI Taxonomy" id="454601"/>
    <lineage>
        <taxon>Bacteria</taxon>
        <taxon>Pseudomonadati</taxon>
        <taxon>Pseudomonadota</taxon>
        <taxon>Alphaproteobacteria</taxon>
        <taxon>Hyphomicrobiales</taxon>
        <taxon>Devosiaceae</taxon>
        <taxon>Maritalea</taxon>
    </lineage>
</organism>
<dbReference type="Proteomes" id="UP000258927">
    <property type="component" value="Chromosome"/>
</dbReference>
<keyword evidence="1" id="KW-0472">Membrane</keyword>
<evidence type="ECO:0000256" key="1">
    <source>
        <dbReference type="SAM" id="Phobius"/>
    </source>
</evidence>
<sequence>MNRYGIVMLVTSASLLIIAVVIRLSYLNTSVLFGLVALAFAPLAMHRFSQNATISALVGLSLFAAYPLYKLVGQGNIFTLLGFQVGYLALFWVIGAGWKRDWKSGRSS</sequence>
<proteinExistence type="predicted"/>
<gene>
    <name evidence="2" type="ORF">MXMO3_00907</name>
</gene>
<dbReference type="EMBL" id="CP021330">
    <property type="protein sequence ID" value="AVX03439.1"/>
    <property type="molecule type" value="Genomic_DNA"/>
</dbReference>
<reference evidence="2 3" key="1">
    <citation type="submission" date="2017-05" db="EMBL/GenBank/DDBJ databases">
        <title>Genome Analysis of Maritalea myrionectae HL2708#5.</title>
        <authorList>
            <consortium name="Cotde Inc.-PKNU"/>
            <person name="Jang D."/>
            <person name="Oh H.-M."/>
        </authorList>
    </citation>
    <scope>NUCLEOTIDE SEQUENCE [LARGE SCALE GENOMIC DNA]</scope>
    <source>
        <strain evidence="2 3">HL2708#5</strain>
    </source>
</reference>
<evidence type="ECO:0000313" key="2">
    <source>
        <dbReference type="EMBL" id="AVX03439.1"/>
    </source>
</evidence>
<evidence type="ECO:0000313" key="3">
    <source>
        <dbReference type="Proteomes" id="UP000258927"/>
    </source>
</evidence>
<dbReference type="RefSeq" id="WP_117395079.1">
    <property type="nucleotide sequence ID" value="NZ_CP021330.1"/>
</dbReference>
<feature type="transmembrane region" description="Helical" evidence="1">
    <location>
        <begin position="51"/>
        <end position="69"/>
    </location>
</feature>
<feature type="transmembrane region" description="Helical" evidence="1">
    <location>
        <begin position="75"/>
        <end position="98"/>
    </location>
</feature>